<accession>A0A937D4D5</accession>
<organism evidence="1 2">
    <name type="scientific">Ramlibacter aurantiacus</name>
    <dbReference type="NCBI Taxonomy" id="2801330"/>
    <lineage>
        <taxon>Bacteria</taxon>
        <taxon>Pseudomonadati</taxon>
        <taxon>Pseudomonadota</taxon>
        <taxon>Betaproteobacteria</taxon>
        <taxon>Burkholderiales</taxon>
        <taxon>Comamonadaceae</taxon>
        <taxon>Ramlibacter</taxon>
    </lineage>
</organism>
<keyword evidence="2" id="KW-1185">Reference proteome</keyword>
<protein>
    <submittedName>
        <fullName evidence="1">Xylose isomerase</fullName>
    </submittedName>
</protein>
<dbReference type="Proteomes" id="UP000613011">
    <property type="component" value="Unassembled WGS sequence"/>
</dbReference>
<sequence length="362" mass="40731">MTFIAPTPIDTTRLPPIGCNGRGVQDSSIDRPVSLAEPSIEEQFRLVKRCGVFDHFDRLPLPDQVDTFQRCIEAYSLPVHTTSWFYELGTDDARMAQNLEISARVGATTHNMMIYARDASGRPVSDAEIVEGYLRCYDEGMRHGVEPTFELHVNMWSEDPRRIVPVAEAVRRRGVPFNFTLDYSHVIFKIGNDEELDISGIREAVASGRLVIDPFERGNLVEQWLAMGIVRWVQVRSVAPNGPRNIWAPHDPEKPVAALPKFPSKPVRAGDPGRGILYPFTRPAEGEWHSPWHAHALEPTKEVVRKVLAHHAGQPGSRLRYITTEMITLPDYALNARFSLIGQNAAIAAWVRQAWTQVRTTA</sequence>
<proteinExistence type="predicted"/>
<dbReference type="RefSeq" id="WP_201684695.1">
    <property type="nucleotide sequence ID" value="NZ_JAEQNA010000005.1"/>
</dbReference>
<dbReference type="SUPFAM" id="SSF51658">
    <property type="entry name" value="Xylose isomerase-like"/>
    <property type="match status" value="1"/>
</dbReference>
<evidence type="ECO:0000313" key="2">
    <source>
        <dbReference type="Proteomes" id="UP000613011"/>
    </source>
</evidence>
<dbReference type="AlphaFoldDB" id="A0A937D4D5"/>
<dbReference type="InterPro" id="IPR036237">
    <property type="entry name" value="Xyl_isomerase-like_sf"/>
</dbReference>
<dbReference type="GO" id="GO:0016853">
    <property type="term" value="F:isomerase activity"/>
    <property type="evidence" value="ECO:0007669"/>
    <property type="project" value="UniProtKB-KW"/>
</dbReference>
<dbReference type="EMBL" id="JAEQNA010000005">
    <property type="protein sequence ID" value="MBL0421625.1"/>
    <property type="molecule type" value="Genomic_DNA"/>
</dbReference>
<name>A0A937D4D5_9BURK</name>
<keyword evidence="1" id="KW-0413">Isomerase</keyword>
<gene>
    <name evidence="1" type="ORF">JI739_14810</name>
</gene>
<evidence type="ECO:0000313" key="1">
    <source>
        <dbReference type="EMBL" id="MBL0421625.1"/>
    </source>
</evidence>
<comment type="caution">
    <text evidence="1">The sequence shown here is derived from an EMBL/GenBank/DDBJ whole genome shotgun (WGS) entry which is preliminary data.</text>
</comment>
<dbReference type="Gene3D" id="3.20.20.150">
    <property type="entry name" value="Divalent-metal-dependent TIM barrel enzymes"/>
    <property type="match status" value="1"/>
</dbReference>
<reference evidence="1" key="1">
    <citation type="submission" date="2021-01" db="EMBL/GenBank/DDBJ databases">
        <title>Ramlibacter sp. strain AW1 16S ribosomal RNA gene Genome sequencing and assembly.</title>
        <authorList>
            <person name="Kang M."/>
        </authorList>
    </citation>
    <scope>NUCLEOTIDE SEQUENCE</scope>
    <source>
        <strain evidence="1">AW1</strain>
    </source>
</reference>